<name>A0A239EKH8_9SPHN</name>
<accession>A0A239EKH8</accession>
<dbReference type="RefSeq" id="WP_170935425.1">
    <property type="nucleotide sequence ID" value="NZ_FZPA01000001.1"/>
</dbReference>
<feature type="compositionally biased region" description="Basic and acidic residues" evidence="1">
    <location>
        <begin position="33"/>
        <end position="52"/>
    </location>
</feature>
<evidence type="ECO:0000256" key="1">
    <source>
        <dbReference type="SAM" id="MobiDB-lite"/>
    </source>
</evidence>
<gene>
    <name evidence="2" type="ORF">SAMN06295955_101827</name>
</gene>
<evidence type="ECO:0000313" key="3">
    <source>
        <dbReference type="Proteomes" id="UP000198339"/>
    </source>
</evidence>
<proteinExistence type="predicted"/>
<dbReference type="Proteomes" id="UP000198339">
    <property type="component" value="Unassembled WGS sequence"/>
</dbReference>
<dbReference type="AlphaFoldDB" id="A0A239EKH8"/>
<organism evidence="2 3">
    <name type="scientific">Sphingopyxis indica</name>
    <dbReference type="NCBI Taxonomy" id="436663"/>
    <lineage>
        <taxon>Bacteria</taxon>
        <taxon>Pseudomonadati</taxon>
        <taxon>Pseudomonadota</taxon>
        <taxon>Alphaproteobacteria</taxon>
        <taxon>Sphingomonadales</taxon>
        <taxon>Sphingomonadaceae</taxon>
        <taxon>Sphingopyxis</taxon>
    </lineage>
</organism>
<protein>
    <submittedName>
        <fullName evidence="2">Uncharacterized protein</fullName>
    </submittedName>
</protein>
<dbReference type="EMBL" id="FZPA01000001">
    <property type="protein sequence ID" value="SNS45117.1"/>
    <property type="molecule type" value="Genomic_DNA"/>
</dbReference>
<evidence type="ECO:0000313" key="2">
    <source>
        <dbReference type="EMBL" id="SNS45117.1"/>
    </source>
</evidence>
<reference evidence="2 3" key="1">
    <citation type="submission" date="2017-06" db="EMBL/GenBank/DDBJ databases">
        <authorList>
            <person name="Kim H.J."/>
            <person name="Triplett B.A."/>
        </authorList>
    </citation>
    <scope>NUCLEOTIDE SEQUENCE [LARGE SCALE GENOMIC DNA]</scope>
    <source>
        <strain evidence="2 3">DS15</strain>
    </source>
</reference>
<feature type="region of interest" description="Disordered" evidence="1">
    <location>
        <begin position="1"/>
        <end position="52"/>
    </location>
</feature>
<keyword evidence="3" id="KW-1185">Reference proteome</keyword>
<sequence>MADAQYPEVPCAPASPRHAQSDRRTPGAGLFGWRRERPLPQDAAKADPPPRP</sequence>